<keyword evidence="2" id="KW-0812">Transmembrane</keyword>
<evidence type="ECO:0000313" key="5">
    <source>
        <dbReference type="Proteomes" id="UP000292282"/>
    </source>
</evidence>
<comment type="caution">
    <text evidence="4">The sequence shown here is derived from an EMBL/GenBank/DDBJ whole genome shotgun (WGS) entry which is preliminary data.</text>
</comment>
<organism evidence="4 5">
    <name type="scientific">Hamiltosporidium tvaerminnensis</name>
    <dbReference type="NCBI Taxonomy" id="1176355"/>
    <lineage>
        <taxon>Eukaryota</taxon>
        <taxon>Fungi</taxon>
        <taxon>Fungi incertae sedis</taxon>
        <taxon>Microsporidia</taxon>
        <taxon>Dubosqiidae</taxon>
        <taxon>Hamiltosporidium</taxon>
    </lineage>
</organism>
<feature type="domain" description="Reverse transcriptase" evidence="3">
    <location>
        <begin position="779"/>
        <end position="877"/>
    </location>
</feature>
<dbReference type="PANTHER" id="PTHR35450:SF2">
    <property type="entry name" value="REVERSE TRANSCRIPTASE DOMAIN-CONTAINING PROTEIN"/>
    <property type="match status" value="1"/>
</dbReference>
<dbReference type="AlphaFoldDB" id="A0A4Q9M150"/>
<dbReference type="GO" id="GO:0003964">
    <property type="term" value="F:RNA-directed DNA polymerase activity"/>
    <property type="evidence" value="ECO:0007669"/>
    <property type="project" value="UniProtKB-KW"/>
</dbReference>
<proteinExistence type="predicted"/>
<feature type="transmembrane region" description="Helical" evidence="2">
    <location>
        <begin position="179"/>
        <end position="200"/>
    </location>
</feature>
<dbReference type="PANTHER" id="PTHR35450">
    <property type="entry name" value="REVERSE TRANSCRIPTASE DOMAIN-CONTAINING PROTEIN"/>
    <property type="match status" value="1"/>
</dbReference>
<reference evidence="4 5" key="1">
    <citation type="submission" date="2017-12" db="EMBL/GenBank/DDBJ databases">
        <authorList>
            <person name="Pombert J.-F."/>
            <person name="Haag K.L."/>
            <person name="Ebert D."/>
        </authorList>
    </citation>
    <scope>NUCLEOTIDE SEQUENCE [LARGE SCALE GENOMIC DNA]</scope>
    <source>
        <strain evidence="4">IL-G-3</strain>
    </source>
</reference>
<dbReference type="SUPFAM" id="SSF56672">
    <property type="entry name" value="DNA/RNA polymerases"/>
    <property type="match status" value="1"/>
</dbReference>
<dbReference type="Proteomes" id="UP000292282">
    <property type="component" value="Unassembled WGS sequence"/>
</dbReference>
<keyword evidence="2" id="KW-1133">Transmembrane helix</keyword>
<keyword evidence="4" id="KW-0808">Transferase</keyword>
<evidence type="ECO:0000256" key="1">
    <source>
        <dbReference type="SAM" id="Coils"/>
    </source>
</evidence>
<keyword evidence="1" id="KW-0175">Coiled coil</keyword>
<accession>A0A4Q9M150</accession>
<sequence length="1280" mass="149751">MKIENDCFHEACSSMKNIVIYNSDHSNLILSIENYKNIDYVISAYKRYSNKILLQSKIKSNLLPKIIEILNNQRSNQNIQTSNHIYEKIIFELNKIVQNYKIEIFYSFVDTFTNQVFDKIFIELENSQIDIKNRFLKRKAGEINYLIEYPASAFKTDKDREIYIDGYIKNLTNVKSKKYLFITSYLAFILREILFIIISLCKNYGEVEMFLRSKNSKHLVLKNVEEIQITENWLNKLNDFEKVKTSILYKRLDLKFCENLENSQINKFLGFLYEFKELQMYTNEILEMNLGSFFVIKNETLTEKILQMFEIFIEKNLISEIEGFRNKISNIYIIIEDHKIFENFIDCIIKFTINIAKDYSIQKMIKIVENIEFYKNEMNKEYTELKTRILSQITIFRDYLIIIKASYNIIIILESANQLYFLEKLKAFQKNSICPERSSDECPQTNDGNNTAMKFIELCFNLCHKIIEEYFHNELKCKSGYKSGIVISTKNCARIIQAAQVCYDEETRKEKPRSAWKENIECKISKLVLSKDLLENARKQEKLSTSETKRFNLDLSKINDLSEALVKKNEDLNVYEKKITMYERRRKFRKENRMFELFRGRFYRELSGRVESEHVVHRDEISEFWSTMLNKNDKVVTYDEYLIPFFIDIINWLPNWKAAGIDGIYNFYIKKLTSLHKYRYDIVTVICLEGTPQADWYYCGLTYLIPKGTPKTGSDYRPITCMSNLNKLTTKCVTQVVQVEALLNVAINKEYGNNLKATWIDKIDISIGPEKIISKKIDRGILQRDSLSPLLFVLCMDPLSRKLTEKCTKVTIKTDAESHATNHLLFIDDLKLLAEDGQTLEDMTEEVKKFRNNIGLKINTEKSATNDQCCVYKYLGILEASRGIPTSKSFEEVQTKLIARIERLCRTTLNARNLFQAINKHAISLLNYHIGLDDAVRAVLSKSEHMLLQLLDCLEKHKDTSTRRAAILKVENINKTHLSLIKNLLKIKYGLEEEVTKKKLEEAQLANLYNEIKNRKLHSKLYSAKNNQLVSVNDPSGWLKKGSVRPHNKAVYVQHCNQSRKTVDHLVTRCEKMLGHDYSRRHNEVVRCIHLLLLNKYKSHSVQEILDNEYAEIKVTTRIKTEVKIRCNRPDIFILDMRQNRITLIEVGITSQDSLKIVETEKLRKYDLLANELGLIYKCSVEKIPYVMTWDGIVYIQSIVLKKTSGPNAQESWERASLSVILGAEMHKQPILSLKTVDNEEDDVKTENTKHFLLLILDGITTAKEPSTNINKELELEEEI</sequence>
<dbReference type="Pfam" id="PF00078">
    <property type="entry name" value="RVT_1"/>
    <property type="match status" value="1"/>
</dbReference>
<evidence type="ECO:0000313" key="4">
    <source>
        <dbReference type="EMBL" id="TBU20410.1"/>
    </source>
</evidence>
<name>A0A4Q9M150_9MICR</name>
<keyword evidence="2" id="KW-0472">Membrane</keyword>
<keyword evidence="5" id="KW-1185">Reference proteome</keyword>
<dbReference type="InterPro" id="IPR000477">
    <property type="entry name" value="RT_dom"/>
</dbReference>
<evidence type="ECO:0000259" key="3">
    <source>
        <dbReference type="Pfam" id="PF00078"/>
    </source>
</evidence>
<evidence type="ECO:0000256" key="2">
    <source>
        <dbReference type="SAM" id="Phobius"/>
    </source>
</evidence>
<keyword evidence="4" id="KW-0548">Nucleotidyltransferase</keyword>
<keyword evidence="4" id="KW-0695">RNA-directed DNA polymerase</keyword>
<gene>
    <name evidence="4" type="ORF">CWI38_0075p0020</name>
</gene>
<dbReference type="VEuPathDB" id="MicrosporidiaDB:CWI38_0075p0020"/>
<dbReference type="EMBL" id="PITK01000075">
    <property type="protein sequence ID" value="TBU20410.1"/>
    <property type="molecule type" value="Genomic_DNA"/>
</dbReference>
<dbReference type="InterPro" id="IPR043502">
    <property type="entry name" value="DNA/RNA_pol_sf"/>
</dbReference>
<protein>
    <submittedName>
        <fullName evidence="4">Reverse transcriptase</fullName>
    </submittedName>
</protein>
<feature type="coiled-coil region" evidence="1">
    <location>
        <begin position="558"/>
        <end position="585"/>
    </location>
</feature>